<name>D7TN07_VITVI</name>
<accession>D7TN07</accession>
<evidence type="ECO:0000313" key="2">
    <source>
        <dbReference type="EMBL" id="CBI31880.3"/>
    </source>
</evidence>
<dbReference type="EMBL" id="FN596001">
    <property type="protein sequence ID" value="CBI31880.3"/>
    <property type="molecule type" value="Genomic_DNA"/>
</dbReference>
<gene>
    <name evidence="2" type="ordered locus">VIT_02s0154g00030</name>
</gene>
<dbReference type="InParanoid" id="D7TN07"/>
<dbReference type="HOGENOM" id="CLU_2502519_0_0_1"/>
<evidence type="ECO:0000256" key="1">
    <source>
        <dbReference type="SAM" id="Phobius"/>
    </source>
</evidence>
<proteinExistence type="predicted"/>
<organism evidence="2 3">
    <name type="scientific">Vitis vinifera</name>
    <name type="common">Grape</name>
    <dbReference type="NCBI Taxonomy" id="29760"/>
    <lineage>
        <taxon>Eukaryota</taxon>
        <taxon>Viridiplantae</taxon>
        <taxon>Streptophyta</taxon>
        <taxon>Embryophyta</taxon>
        <taxon>Tracheophyta</taxon>
        <taxon>Spermatophyta</taxon>
        <taxon>Magnoliopsida</taxon>
        <taxon>eudicotyledons</taxon>
        <taxon>Gunneridae</taxon>
        <taxon>Pentapetalae</taxon>
        <taxon>rosids</taxon>
        <taxon>Vitales</taxon>
        <taxon>Vitaceae</taxon>
        <taxon>Viteae</taxon>
        <taxon>Vitis</taxon>
    </lineage>
</organism>
<reference evidence="3" key="1">
    <citation type="journal article" date="2007" name="Nature">
        <title>The grapevine genome sequence suggests ancestral hexaploidization in major angiosperm phyla.</title>
        <authorList>
            <consortium name="The French-Italian Public Consortium for Grapevine Genome Characterization."/>
            <person name="Jaillon O."/>
            <person name="Aury J.-M."/>
            <person name="Noel B."/>
            <person name="Policriti A."/>
            <person name="Clepet C."/>
            <person name="Casagrande A."/>
            <person name="Choisne N."/>
            <person name="Aubourg S."/>
            <person name="Vitulo N."/>
            <person name="Jubin C."/>
            <person name="Vezzi A."/>
            <person name="Legeai F."/>
            <person name="Hugueney P."/>
            <person name="Dasilva C."/>
            <person name="Horner D."/>
            <person name="Mica E."/>
            <person name="Jublot D."/>
            <person name="Poulain J."/>
            <person name="Bruyere C."/>
            <person name="Billault A."/>
            <person name="Segurens B."/>
            <person name="Gouyvenoux M."/>
            <person name="Ugarte E."/>
            <person name="Cattonaro F."/>
            <person name="Anthouard V."/>
            <person name="Vico V."/>
            <person name="Del Fabbro C."/>
            <person name="Alaux M."/>
            <person name="Di Gaspero G."/>
            <person name="Dumas V."/>
            <person name="Felice N."/>
            <person name="Paillard S."/>
            <person name="Juman I."/>
            <person name="Moroldo M."/>
            <person name="Scalabrin S."/>
            <person name="Canaguier A."/>
            <person name="Le Clainche I."/>
            <person name="Malacrida G."/>
            <person name="Durand E."/>
            <person name="Pesole G."/>
            <person name="Laucou V."/>
            <person name="Chatelet P."/>
            <person name="Merdinoglu D."/>
            <person name="Delledonne M."/>
            <person name="Pezzotti M."/>
            <person name="Lecharny A."/>
            <person name="Scarpelli C."/>
            <person name="Artiguenave F."/>
            <person name="Pe M.E."/>
            <person name="Valle G."/>
            <person name="Morgante M."/>
            <person name="Caboche M."/>
            <person name="Adam-Blondon A.-F."/>
            <person name="Weissenbach J."/>
            <person name="Quetier F."/>
            <person name="Wincker P."/>
        </authorList>
    </citation>
    <scope>NUCLEOTIDE SEQUENCE [LARGE SCALE GENOMIC DNA]</scope>
    <source>
        <strain evidence="3">cv. Pinot noir / PN40024</strain>
    </source>
</reference>
<keyword evidence="1" id="KW-0472">Membrane</keyword>
<dbReference type="PaxDb" id="29760-VIT_02s0154g00030.t01"/>
<keyword evidence="1" id="KW-0812">Transmembrane</keyword>
<feature type="transmembrane region" description="Helical" evidence="1">
    <location>
        <begin position="7"/>
        <end position="25"/>
    </location>
</feature>
<evidence type="ECO:0000313" key="3">
    <source>
        <dbReference type="Proteomes" id="UP000009183"/>
    </source>
</evidence>
<protein>
    <submittedName>
        <fullName evidence="2">Uncharacterized protein</fullName>
    </submittedName>
</protein>
<dbReference type="Proteomes" id="UP000009183">
    <property type="component" value="Chromosome 2"/>
</dbReference>
<keyword evidence="3" id="KW-1185">Reference proteome</keyword>
<dbReference type="AlphaFoldDB" id="D7TN07"/>
<keyword evidence="1" id="KW-1133">Transmembrane helix</keyword>
<sequence>MLQVSKYCFYRVFGSFCVGVAFYWFNCREIKFISARSWYMFVRSHVPLRSIFIFLDRYVSEPEVGRVTRKLLGLKRLYHEQFMCMK</sequence>